<proteinExistence type="predicted"/>
<reference evidence="3" key="1">
    <citation type="submission" date="2018-06" db="EMBL/GenBank/DDBJ databases">
        <authorList>
            <person name="Zhirakovskaya E."/>
        </authorList>
    </citation>
    <scope>NUCLEOTIDE SEQUENCE</scope>
</reference>
<evidence type="ECO:0000256" key="1">
    <source>
        <dbReference type="ARBA" id="ARBA00022723"/>
    </source>
</evidence>
<dbReference type="PANTHER" id="PTHR35848">
    <property type="entry name" value="OXALATE-BINDING PROTEIN"/>
    <property type="match status" value="1"/>
</dbReference>
<dbReference type="InterPro" id="IPR013096">
    <property type="entry name" value="Cupin_2"/>
</dbReference>
<sequence>MSVVGSESKKHFNIKEVEEFREDAFTRVSLFDTGDLRFNMYCIIPGQENSLHKHPGSDEILYFTQGTGECVIGDETYQVKPGDVVLCPKDAPHSIRNTGDSENMVCVLAQAPLPCEHVYVK</sequence>
<dbReference type="PANTHER" id="PTHR35848:SF6">
    <property type="entry name" value="CUPIN TYPE-2 DOMAIN-CONTAINING PROTEIN"/>
    <property type="match status" value="1"/>
</dbReference>
<dbReference type="InterPro" id="IPR011051">
    <property type="entry name" value="RmlC_Cupin_sf"/>
</dbReference>
<accession>A0A3B1BSV4</accession>
<name>A0A3B1BSV4_9ZZZZ</name>
<organism evidence="3">
    <name type="scientific">hydrothermal vent metagenome</name>
    <dbReference type="NCBI Taxonomy" id="652676"/>
    <lineage>
        <taxon>unclassified sequences</taxon>
        <taxon>metagenomes</taxon>
        <taxon>ecological metagenomes</taxon>
    </lineage>
</organism>
<evidence type="ECO:0000259" key="2">
    <source>
        <dbReference type="Pfam" id="PF07883"/>
    </source>
</evidence>
<dbReference type="InterPro" id="IPR051610">
    <property type="entry name" value="GPI/OXD"/>
</dbReference>
<feature type="domain" description="Cupin type-2" evidence="2">
    <location>
        <begin position="41"/>
        <end position="106"/>
    </location>
</feature>
<dbReference type="AlphaFoldDB" id="A0A3B1BSV4"/>
<evidence type="ECO:0000313" key="3">
    <source>
        <dbReference type="EMBL" id="VAX21386.1"/>
    </source>
</evidence>
<dbReference type="Gene3D" id="2.60.120.10">
    <property type="entry name" value="Jelly Rolls"/>
    <property type="match status" value="1"/>
</dbReference>
<protein>
    <recommendedName>
        <fullName evidence="2">Cupin type-2 domain-containing protein</fullName>
    </recommendedName>
</protein>
<dbReference type="SUPFAM" id="SSF51182">
    <property type="entry name" value="RmlC-like cupins"/>
    <property type="match status" value="1"/>
</dbReference>
<dbReference type="GO" id="GO:0046872">
    <property type="term" value="F:metal ion binding"/>
    <property type="evidence" value="ECO:0007669"/>
    <property type="project" value="UniProtKB-KW"/>
</dbReference>
<dbReference type="Pfam" id="PF07883">
    <property type="entry name" value="Cupin_2"/>
    <property type="match status" value="1"/>
</dbReference>
<dbReference type="EMBL" id="UOGA01000200">
    <property type="protein sequence ID" value="VAX21386.1"/>
    <property type="molecule type" value="Genomic_DNA"/>
</dbReference>
<keyword evidence="1" id="KW-0479">Metal-binding</keyword>
<dbReference type="InterPro" id="IPR014710">
    <property type="entry name" value="RmlC-like_jellyroll"/>
</dbReference>
<gene>
    <name evidence="3" type="ORF">MNBD_NITROSPINAE04-1865</name>
</gene>